<feature type="transmembrane region" description="Helical" evidence="1">
    <location>
        <begin position="30"/>
        <end position="53"/>
    </location>
</feature>
<dbReference type="AlphaFoldDB" id="A0A917ADV9"/>
<proteinExistence type="predicted"/>
<organism evidence="2 3">
    <name type="scientific">Actibacterium pelagium</name>
    <dbReference type="NCBI Taxonomy" id="2029103"/>
    <lineage>
        <taxon>Bacteria</taxon>
        <taxon>Pseudomonadati</taxon>
        <taxon>Pseudomonadota</taxon>
        <taxon>Alphaproteobacteria</taxon>
        <taxon>Rhodobacterales</taxon>
        <taxon>Roseobacteraceae</taxon>
        <taxon>Actibacterium</taxon>
    </lineage>
</organism>
<evidence type="ECO:0000313" key="3">
    <source>
        <dbReference type="Proteomes" id="UP000606730"/>
    </source>
</evidence>
<dbReference type="EMBL" id="BMKN01000001">
    <property type="protein sequence ID" value="GGE45753.1"/>
    <property type="molecule type" value="Genomic_DNA"/>
</dbReference>
<gene>
    <name evidence="2" type="ORF">GCM10011517_11780</name>
</gene>
<evidence type="ECO:0000313" key="2">
    <source>
        <dbReference type="EMBL" id="GGE45753.1"/>
    </source>
</evidence>
<keyword evidence="1" id="KW-0472">Membrane</keyword>
<keyword evidence="1" id="KW-1133">Transmembrane helix</keyword>
<comment type="caution">
    <text evidence="2">The sequence shown here is derived from an EMBL/GenBank/DDBJ whole genome shotgun (WGS) entry which is preliminary data.</text>
</comment>
<dbReference type="RefSeq" id="WP_229666117.1">
    <property type="nucleotide sequence ID" value="NZ_BMKN01000001.1"/>
</dbReference>
<reference evidence="2" key="2">
    <citation type="submission" date="2020-09" db="EMBL/GenBank/DDBJ databases">
        <authorList>
            <person name="Sun Q."/>
            <person name="Zhou Y."/>
        </authorList>
    </citation>
    <scope>NUCLEOTIDE SEQUENCE</scope>
    <source>
        <strain evidence="2">CGMCC 1.16012</strain>
    </source>
</reference>
<evidence type="ECO:0000256" key="1">
    <source>
        <dbReference type="SAM" id="Phobius"/>
    </source>
</evidence>
<dbReference type="Proteomes" id="UP000606730">
    <property type="component" value="Unassembled WGS sequence"/>
</dbReference>
<protein>
    <submittedName>
        <fullName evidence="2">Uncharacterized protein</fullName>
    </submittedName>
</protein>
<reference evidence="2" key="1">
    <citation type="journal article" date="2014" name="Int. J. Syst. Evol. Microbiol.">
        <title>Complete genome sequence of Corynebacterium casei LMG S-19264T (=DSM 44701T), isolated from a smear-ripened cheese.</title>
        <authorList>
            <consortium name="US DOE Joint Genome Institute (JGI-PGF)"/>
            <person name="Walter F."/>
            <person name="Albersmeier A."/>
            <person name="Kalinowski J."/>
            <person name="Ruckert C."/>
        </authorList>
    </citation>
    <scope>NUCLEOTIDE SEQUENCE</scope>
    <source>
        <strain evidence="2">CGMCC 1.16012</strain>
    </source>
</reference>
<name>A0A917ADV9_9RHOB</name>
<keyword evidence="3" id="KW-1185">Reference proteome</keyword>
<sequence length="66" mass="7310">MSRLTPVLGLFLFMVPLLGTQKFGGDLAALLVYFFLAWAVLILLAMLVARALVRQMADEQAEERLG</sequence>
<keyword evidence="1" id="KW-0812">Transmembrane</keyword>
<accession>A0A917ADV9</accession>